<evidence type="ECO:0000259" key="9">
    <source>
        <dbReference type="PROSITE" id="PS50928"/>
    </source>
</evidence>
<evidence type="ECO:0000256" key="2">
    <source>
        <dbReference type="ARBA" id="ARBA00007069"/>
    </source>
</evidence>
<evidence type="ECO:0000313" key="10">
    <source>
        <dbReference type="EMBL" id="CAB4567965.1"/>
    </source>
</evidence>
<evidence type="ECO:0000313" key="11">
    <source>
        <dbReference type="EMBL" id="CAB4643585.1"/>
    </source>
</evidence>
<gene>
    <name evidence="10" type="ORF">UFOPK1684_00532</name>
    <name evidence="11" type="ORF">UFOPK2158_00795</name>
</gene>
<comment type="subcellular location">
    <subcellularLocation>
        <location evidence="1">Cell membrane</location>
        <topology evidence="1">Multi-pass membrane protein</topology>
    </subcellularLocation>
</comment>
<keyword evidence="7 8" id="KW-0472">Membrane</keyword>
<keyword evidence="4" id="KW-1003">Cell membrane</keyword>
<evidence type="ECO:0000256" key="5">
    <source>
        <dbReference type="ARBA" id="ARBA00022692"/>
    </source>
</evidence>
<dbReference type="InterPro" id="IPR000515">
    <property type="entry name" value="MetI-like"/>
</dbReference>
<comment type="similarity">
    <text evidence="2">Belongs to the binding-protein-dependent transport system permease family. CysTW subfamily.</text>
</comment>
<evidence type="ECO:0000256" key="7">
    <source>
        <dbReference type="ARBA" id="ARBA00023136"/>
    </source>
</evidence>
<keyword evidence="5 8" id="KW-0812">Transmembrane</keyword>
<dbReference type="CDD" id="cd06261">
    <property type="entry name" value="TM_PBP2"/>
    <property type="match status" value="1"/>
</dbReference>
<evidence type="ECO:0000256" key="6">
    <source>
        <dbReference type="ARBA" id="ARBA00022989"/>
    </source>
</evidence>
<feature type="transmembrane region" description="Helical" evidence="8">
    <location>
        <begin position="126"/>
        <end position="149"/>
    </location>
</feature>
<sequence length="256" mass="27221">MTGVGKLGWVLGAVCFFLYAPIAIVIVMSFNASKIPFQWTGFSTQWYSELFTNDSVLEGLRNSLIVGVSTMILSVVLGVLLAIGITRHSTSPAVQALALAPAIVPDLALAIGLLALFSAISFPLGLTTVILSHTIFCMAFVAAIARGRILQIDPALEEAALDLGDTPRGVFFRVTVPSLMPAIVAGALLSFTLSFDEFVITFFTNGPSTPTLPIVIYSMVRFGVTPEINALASLVLLFSVVIVLISQRSVKLSQSI</sequence>
<feature type="transmembrane region" description="Helical" evidence="8">
    <location>
        <begin position="97"/>
        <end position="120"/>
    </location>
</feature>
<organism evidence="10">
    <name type="scientific">freshwater metagenome</name>
    <dbReference type="NCBI Taxonomy" id="449393"/>
    <lineage>
        <taxon>unclassified sequences</taxon>
        <taxon>metagenomes</taxon>
        <taxon>ecological metagenomes</taxon>
    </lineage>
</organism>
<reference evidence="10" key="1">
    <citation type="submission" date="2020-05" db="EMBL/GenBank/DDBJ databases">
        <authorList>
            <person name="Chiriac C."/>
            <person name="Salcher M."/>
            <person name="Ghai R."/>
            <person name="Kavagutti S V."/>
        </authorList>
    </citation>
    <scope>NUCLEOTIDE SEQUENCE</scope>
</reference>
<protein>
    <submittedName>
        <fullName evidence="10">Unannotated protein</fullName>
    </submittedName>
</protein>
<feature type="transmembrane region" description="Helical" evidence="8">
    <location>
        <begin position="7"/>
        <end position="30"/>
    </location>
</feature>
<dbReference type="Gene3D" id="1.10.3720.10">
    <property type="entry name" value="MetI-like"/>
    <property type="match status" value="1"/>
</dbReference>
<evidence type="ECO:0000256" key="3">
    <source>
        <dbReference type="ARBA" id="ARBA00022448"/>
    </source>
</evidence>
<dbReference type="PANTHER" id="PTHR43848">
    <property type="entry name" value="PUTRESCINE TRANSPORT SYSTEM PERMEASE PROTEIN POTI"/>
    <property type="match status" value="1"/>
</dbReference>
<dbReference type="PANTHER" id="PTHR43848:SF2">
    <property type="entry name" value="PUTRESCINE TRANSPORT SYSTEM PERMEASE PROTEIN POTI"/>
    <property type="match status" value="1"/>
</dbReference>
<evidence type="ECO:0000256" key="1">
    <source>
        <dbReference type="ARBA" id="ARBA00004651"/>
    </source>
</evidence>
<feature type="transmembrane region" description="Helical" evidence="8">
    <location>
        <begin position="170"/>
        <end position="193"/>
    </location>
</feature>
<feature type="domain" description="ABC transmembrane type-1" evidence="9">
    <location>
        <begin position="60"/>
        <end position="246"/>
    </location>
</feature>
<dbReference type="EMBL" id="CAEZVY010000074">
    <property type="protein sequence ID" value="CAB4643585.1"/>
    <property type="molecule type" value="Genomic_DNA"/>
</dbReference>
<dbReference type="AlphaFoldDB" id="A0A6J6DYC6"/>
<accession>A0A6J6DYC6</accession>
<dbReference type="GO" id="GO:0005886">
    <property type="term" value="C:plasma membrane"/>
    <property type="evidence" value="ECO:0007669"/>
    <property type="project" value="UniProtKB-SubCell"/>
</dbReference>
<name>A0A6J6DYC6_9ZZZZ</name>
<feature type="transmembrane region" description="Helical" evidence="8">
    <location>
        <begin position="228"/>
        <end position="246"/>
    </location>
</feature>
<feature type="transmembrane region" description="Helical" evidence="8">
    <location>
        <begin position="64"/>
        <end position="85"/>
    </location>
</feature>
<keyword evidence="6 8" id="KW-1133">Transmembrane helix</keyword>
<dbReference type="GO" id="GO:0055085">
    <property type="term" value="P:transmembrane transport"/>
    <property type="evidence" value="ECO:0007669"/>
    <property type="project" value="InterPro"/>
</dbReference>
<dbReference type="PROSITE" id="PS50928">
    <property type="entry name" value="ABC_TM1"/>
    <property type="match status" value="1"/>
</dbReference>
<proteinExistence type="inferred from homology"/>
<evidence type="ECO:0000256" key="4">
    <source>
        <dbReference type="ARBA" id="ARBA00022475"/>
    </source>
</evidence>
<dbReference type="InterPro" id="IPR051789">
    <property type="entry name" value="Bact_Polyamine_Transport"/>
</dbReference>
<keyword evidence="3" id="KW-0813">Transport</keyword>
<dbReference type="Pfam" id="PF00528">
    <property type="entry name" value="BPD_transp_1"/>
    <property type="match status" value="1"/>
</dbReference>
<dbReference type="EMBL" id="CAEZTM010000017">
    <property type="protein sequence ID" value="CAB4567965.1"/>
    <property type="molecule type" value="Genomic_DNA"/>
</dbReference>
<evidence type="ECO:0000256" key="8">
    <source>
        <dbReference type="SAM" id="Phobius"/>
    </source>
</evidence>
<dbReference type="SUPFAM" id="SSF161098">
    <property type="entry name" value="MetI-like"/>
    <property type="match status" value="1"/>
</dbReference>
<dbReference type="InterPro" id="IPR035906">
    <property type="entry name" value="MetI-like_sf"/>
</dbReference>